<dbReference type="EC" id="1.13.11.6" evidence="8"/>
<evidence type="ECO:0000313" key="9">
    <source>
        <dbReference type="EMBL" id="KAL0487729.1"/>
    </source>
</evidence>
<dbReference type="InterPro" id="IPR011051">
    <property type="entry name" value="RmlC_Cupin_sf"/>
</dbReference>
<keyword evidence="8" id="KW-0963">Cytoplasm</keyword>
<dbReference type="EMBL" id="JAOPGA020001371">
    <property type="protein sequence ID" value="KAL0487729.1"/>
    <property type="molecule type" value="Genomic_DNA"/>
</dbReference>
<dbReference type="GO" id="GO:0034354">
    <property type="term" value="P:'de novo' NAD+ biosynthetic process from L-tryptophan"/>
    <property type="evidence" value="ECO:0007669"/>
    <property type="project" value="UniProtKB-UniRule"/>
</dbReference>
<evidence type="ECO:0000256" key="1">
    <source>
        <dbReference type="ARBA" id="ARBA00001954"/>
    </source>
</evidence>
<dbReference type="AlphaFoldDB" id="A0AAW2ZED8"/>
<comment type="catalytic activity">
    <reaction evidence="8">
        <text>3-hydroxyanthranilate + O2 = (2Z,4Z)-2-amino-3-carboxymuconate 6-semialdehyde</text>
        <dbReference type="Rhea" id="RHEA:17953"/>
        <dbReference type="ChEBI" id="CHEBI:15379"/>
        <dbReference type="ChEBI" id="CHEBI:36559"/>
        <dbReference type="ChEBI" id="CHEBI:77612"/>
        <dbReference type="EC" id="1.13.11.6"/>
    </reaction>
</comment>
<dbReference type="InterPro" id="IPR010329">
    <property type="entry name" value="3hydroanth_dOase"/>
</dbReference>
<dbReference type="InterPro" id="IPR014710">
    <property type="entry name" value="RmlC-like_jellyroll"/>
</dbReference>
<dbReference type="GO" id="GO:0000334">
    <property type="term" value="F:3-hydroxyanthranilate 3,4-dioxygenase activity"/>
    <property type="evidence" value="ECO:0007669"/>
    <property type="project" value="UniProtKB-UniRule"/>
</dbReference>
<dbReference type="Pfam" id="PF06052">
    <property type="entry name" value="3-HAO"/>
    <property type="match status" value="1"/>
</dbReference>
<dbReference type="NCBIfam" id="TIGR03037">
    <property type="entry name" value="anthran_nbaC"/>
    <property type="match status" value="1"/>
</dbReference>
<evidence type="ECO:0000256" key="3">
    <source>
        <dbReference type="ARBA" id="ARBA00022642"/>
    </source>
</evidence>
<name>A0AAW2ZED8_9EUKA</name>
<keyword evidence="5 8" id="KW-0223">Dioxygenase</keyword>
<evidence type="ECO:0000256" key="8">
    <source>
        <dbReference type="HAMAP-Rule" id="MF_03019"/>
    </source>
</evidence>
<comment type="cofactor">
    <cofactor evidence="1">
        <name>Fe(2+)</name>
        <dbReference type="ChEBI" id="CHEBI:29033"/>
    </cofactor>
</comment>
<dbReference type="SUPFAM" id="SSF51182">
    <property type="entry name" value="RmlC-like cupins"/>
    <property type="match status" value="1"/>
</dbReference>
<organism evidence="9 10">
    <name type="scientific">Acrasis kona</name>
    <dbReference type="NCBI Taxonomy" id="1008807"/>
    <lineage>
        <taxon>Eukaryota</taxon>
        <taxon>Discoba</taxon>
        <taxon>Heterolobosea</taxon>
        <taxon>Tetramitia</taxon>
        <taxon>Eutetramitia</taxon>
        <taxon>Acrasidae</taxon>
        <taxon>Acrasis</taxon>
    </lineage>
</organism>
<dbReference type="GO" id="GO:0019805">
    <property type="term" value="P:quinolinate biosynthetic process"/>
    <property type="evidence" value="ECO:0007669"/>
    <property type="project" value="UniProtKB-UniRule"/>
</dbReference>
<comment type="caution">
    <text evidence="9">The sequence shown here is derived from an EMBL/GenBank/DDBJ whole genome shotgun (WGS) entry which is preliminary data.</text>
</comment>
<evidence type="ECO:0000256" key="4">
    <source>
        <dbReference type="ARBA" id="ARBA00022723"/>
    </source>
</evidence>
<dbReference type="GO" id="GO:0008198">
    <property type="term" value="F:ferrous iron binding"/>
    <property type="evidence" value="ECO:0007669"/>
    <property type="project" value="UniProtKB-UniRule"/>
</dbReference>
<evidence type="ECO:0000313" key="10">
    <source>
        <dbReference type="Proteomes" id="UP001431209"/>
    </source>
</evidence>
<dbReference type="Proteomes" id="UP001431209">
    <property type="component" value="Unassembled WGS sequence"/>
</dbReference>
<gene>
    <name evidence="9" type="ORF">AKO1_000120</name>
</gene>
<dbReference type="PANTHER" id="PTHR15497:SF1">
    <property type="entry name" value="3-HYDROXYANTHRANILATE 3,4-DIOXYGENASE"/>
    <property type="match status" value="1"/>
</dbReference>
<dbReference type="GO" id="GO:0043420">
    <property type="term" value="P:anthranilate metabolic process"/>
    <property type="evidence" value="ECO:0007669"/>
    <property type="project" value="UniProtKB-UniRule"/>
</dbReference>
<dbReference type="HAMAP" id="MF_00825">
    <property type="entry name" value="3_HAO"/>
    <property type="match status" value="1"/>
</dbReference>
<keyword evidence="4" id="KW-0479">Metal-binding</keyword>
<proteinExistence type="inferred from homology"/>
<keyword evidence="7" id="KW-0408">Iron</keyword>
<dbReference type="PANTHER" id="PTHR15497">
    <property type="entry name" value="3-HYDROXYANTHRANILATE 3,4-DIOXYGENASE"/>
    <property type="match status" value="1"/>
</dbReference>
<dbReference type="GO" id="GO:0006569">
    <property type="term" value="P:L-tryptophan catabolic process"/>
    <property type="evidence" value="ECO:0007669"/>
    <property type="project" value="UniProtKB-UniRule"/>
</dbReference>
<protein>
    <recommendedName>
        <fullName evidence="8">3-hydroxyanthranilate 3,4-dioxygenase</fullName>
        <ecNumber evidence="8">1.13.11.6</ecNumber>
    </recommendedName>
    <alternativeName>
        <fullName evidence="8">3-hydroxyanthranilate oxygenase</fullName>
        <shortName evidence="8">3-HAO</shortName>
    </alternativeName>
    <alternativeName>
        <fullName evidence="8">3-hydroxyanthranilic acid dioxygenase</fullName>
        <shortName evidence="8">HAD</shortName>
    </alternativeName>
</protein>
<comment type="subcellular location">
    <subcellularLocation>
        <location evidence="8">Cytoplasm</location>
    </subcellularLocation>
</comment>
<evidence type="ECO:0000256" key="6">
    <source>
        <dbReference type="ARBA" id="ARBA00023002"/>
    </source>
</evidence>
<sequence>MTEVPKVHDFWKWVEEHKQKLQPPVGNALMYNGELKVQVISGPNQRTDFHVEEHEEYFHQLKGDMVLRIVDPTVVDRVEFKDIVIKEGEMFCLPARIPHSPQRVADTLGLVIELERNESDVDYLRWYCDNDKCREIVYQEGFHCKDLGKQLKPVIEGYYQSDEKRTCKKCGHKNIITNK</sequence>
<comment type="similarity">
    <text evidence="8">Belongs to the 3-HAO family.</text>
</comment>
<evidence type="ECO:0000256" key="2">
    <source>
        <dbReference type="ARBA" id="ARBA00002752"/>
    </source>
</evidence>
<keyword evidence="3 8" id="KW-0662">Pyridine nucleotide biosynthesis</keyword>
<dbReference type="Gene3D" id="2.60.120.10">
    <property type="entry name" value="Jelly Rolls"/>
    <property type="match status" value="1"/>
</dbReference>
<dbReference type="GO" id="GO:0005737">
    <property type="term" value="C:cytoplasm"/>
    <property type="evidence" value="ECO:0007669"/>
    <property type="project" value="UniProtKB-SubCell"/>
</dbReference>
<reference evidence="9 10" key="1">
    <citation type="submission" date="2024-03" db="EMBL/GenBank/DDBJ databases">
        <title>The Acrasis kona genome and developmental transcriptomes reveal deep origins of eukaryotic multicellular pathways.</title>
        <authorList>
            <person name="Sheikh S."/>
            <person name="Fu C.-J."/>
            <person name="Brown M.W."/>
            <person name="Baldauf S.L."/>
        </authorList>
    </citation>
    <scope>NUCLEOTIDE SEQUENCE [LARGE SCALE GENOMIC DNA]</scope>
    <source>
        <strain evidence="9 10">ATCC MYA-3509</strain>
    </source>
</reference>
<dbReference type="CDD" id="cd06123">
    <property type="entry name" value="cupin_HAO"/>
    <property type="match status" value="1"/>
</dbReference>
<evidence type="ECO:0000256" key="7">
    <source>
        <dbReference type="ARBA" id="ARBA00023004"/>
    </source>
</evidence>
<keyword evidence="6 8" id="KW-0560">Oxidoreductase</keyword>
<comment type="function">
    <text evidence="2 8">Catalyzes the oxidative ring opening of 3-hydroxyanthranilate to 2-amino-3-carboxymuconate semialdehyde, which spontaneously cyclizes to quinolinate.</text>
</comment>
<accession>A0AAW2ZED8</accession>
<keyword evidence="10" id="KW-1185">Reference proteome</keyword>
<comment type="pathway">
    <text evidence="8">Cofactor biosynthesis; NAD(+) biosynthesis; quinolinate from L-kynurenine: step 3/3.</text>
</comment>
<evidence type="ECO:0000256" key="5">
    <source>
        <dbReference type="ARBA" id="ARBA00022964"/>
    </source>
</evidence>